<protein>
    <recommendedName>
        <fullName evidence="6">DUF868 domain-containing protein</fullName>
    </recommendedName>
</protein>
<evidence type="ECO:0000313" key="2">
    <source>
        <dbReference type="EMBL" id="OWM86758.1"/>
    </source>
</evidence>
<name>A0A218XPP2_PUNGR</name>
<dbReference type="EMBL" id="PGOL01003086">
    <property type="protein sequence ID" value="PKI43112.1"/>
    <property type="molecule type" value="Genomic_DNA"/>
</dbReference>
<evidence type="ECO:0000313" key="4">
    <source>
        <dbReference type="Proteomes" id="UP000197138"/>
    </source>
</evidence>
<gene>
    <name evidence="2" type="ORF">CDL15_Pgr015794</name>
    <name evidence="3" type="ORF">CRG98_036491</name>
</gene>
<dbReference type="EMBL" id="MTKT01001080">
    <property type="protein sequence ID" value="OWM86758.1"/>
    <property type="molecule type" value="Genomic_DNA"/>
</dbReference>
<feature type="region of interest" description="Disordered" evidence="1">
    <location>
        <begin position="1"/>
        <end position="37"/>
    </location>
</feature>
<reference evidence="4" key="1">
    <citation type="journal article" date="2017" name="Plant J.">
        <title>The pomegranate (Punica granatum L.) genome and the genomics of punicalagin biosynthesis.</title>
        <authorList>
            <person name="Qin G."/>
            <person name="Xu C."/>
            <person name="Ming R."/>
            <person name="Tang H."/>
            <person name="Guyot R."/>
            <person name="Kramer E.M."/>
            <person name="Hu Y."/>
            <person name="Yi X."/>
            <person name="Qi Y."/>
            <person name="Xu X."/>
            <person name="Gao Z."/>
            <person name="Pan H."/>
            <person name="Jian J."/>
            <person name="Tian Y."/>
            <person name="Yue Z."/>
            <person name="Xu Y."/>
        </authorList>
    </citation>
    <scope>NUCLEOTIDE SEQUENCE [LARGE SCALE GENOMIC DNA]</scope>
    <source>
        <strain evidence="4">cv. Dabenzi</strain>
    </source>
</reference>
<proteinExistence type="predicted"/>
<dbReference type="STRING" id="22663.A0A218XPP2"/>
<keyword evidence="5" id="KW-1185">Reference proteome</keyword>
<dbReference type="PANTHER" id="PTHR31972">
    <property type="entry name" value="EXPRESSED PROTEIN"/>
    <property type="match status" value="1"/>
</dbReference>
<organism evidence="2 4">
    <name type="scientific">Punica granatum</name>
    <name type="common">Pomegranate</name>
    <dbReference type="NCBI Taxonomy" id="22663"/>
    <lineage>
        <taxon>Eukaryota</taxon>
        <taxon>Viridiplantae</taxon>
        <taxon>Streptophyta</taxon>
        <taxon>Embryophyta</taxon>
        <taxon>Tracheophyta</taxon>
        <taxon>Spermatophyta</taxon>
        <taxon>Magnoliopsida</taxon>
        <taxon>eudicotyledons</taxon>
        <taxon>Gunneridae</taxon>
        <taxon>Pentapetalae</taxon>
        <taxon>rosids</taxon>
        <taxon>malvids</taxon>
        <taxon>Myrtales</taxon>
        <taxon>Lythraceae</taxon>
        <taxon>Punica</taxon>
    </lineage>
</organism>
<dbReference type="Pfam" id="PF05910">
    <property type="entry name" value="DUF868"/>
    <property type="match status" value="1"/>
</dbReference>
<dbReference type="PANTHER" id="PTHR31972:SF3">
    <property type="entry name" value="OS09G0416600 PROTEIN"/>
    <property type="match status" value="1"/>
</dbReference>
<reference evidence="3 5" key="3">
    <citation type="submission" date="2017-11" db="EMBL/GenBank/DDBJ databases">
        <title>De-novo sequencing of pomegranate (Punica granatum L.) genome.</title>
        <authorList>
            <person name="Akparov Z."/>
            <person name="Amiraslanov A."/>
            <person name="Hajiyeva S."/>
            <person name="Abbasov M."/>
            <person name="Kaur K."/>
            <person name="Hamwieh A."/>
            <person name="Solovyev V."/>
            <person name="Salamov A."/>
            <person name="Braich B."/>
            <person name="Kosarev P."/>
            <person name="Mahmoud A."/>
            <person name="Hajiyev E."/>
            <person name="Babayeva S."/>
            <person name="Izzatullayeva V."/>
            <person name="Mammadov A."/>
            <person name="Mammadov A."/>
            <person name="Sharifova S."/>
            <person name="Ojaghi J."/>
            <person name="Eynullazada K."/>
            <person name="Bayramov B."/>
            <person name="Abdulazimova A."/>
            <person name="Shahmuradov I."/>
        </authorList>
    </citation>
    <scope>NUCLEOTIDE SEQUENCE [LARGE SCALE GENOMIC DNA]</scope>
    <source>
        <strain evidence="3">AG2017</strain>
        <strain evidence="5">cv. AG2017</strain>
        <tissue evidence="3">Leaf</tissue>
    </source>
</reference>
<evidence type="ECO:0000313" key="5">
    <source>
        <dbReference type="Proteomes" id="UP000233551"/>
    </source>
</evidence>
<dbReference type="Proteomes" id="UP000197138">
    <property type="component" value="Unassembled WGS sequence"/>
</dbReference>
<dbReference type="InterPro" id="IPR008586">
    <property type="entry name" value="DUF868_pln"/>
</dbReference>
<sequence length="364" mass="40946">MSTHSSPLPACFRPTTSDDHHPTAAPPPPTPPSADSTNLTTCLYQTHIGLFSLTWSRTLFGRSLHLHLHHHHHTSATSPLPLSLPSSPTSSSFSSSLSFHLHIKPFIFWKKHGFKKLNSSTQIFYDLTRAKFGAGPEPMSGFYIAVVVDGEMALLVGDSIKEAYSKTKARKPKKAQFMFLRREHLFGNRVYSTTAHVGGQKKEISIECSMNGDGRLWFGIDKRKVLQVKRLKWKFRGNERVEIDGVPINISWDVYNWMFDDLSSNDGHAVFMFRFEKLLGFGEERLEDYNFDGLENYSSFGMNEIELRKMRKSMLRTTRSSSSSSISSSASSGGGSSVMEWASSEDNDLCGPIGFSLLVYAWKR</sequence>
<evidence type="ECO:0000313" key="3">
    <source>
        <dbReference type="EMBL" id="PKI43112.1"/>
    </source>
</evidence>
<accession>A0A218XPP2</accession>
<comment type="caution">
    <text evidence="2">The sequence shown here is derived from an EMBL/GenBank/DDBJ whole genome shotgun (WGS) entry which is preliminary data.</text>
</comment>
<evidence type="ECO:0008006" key="6">
    <source>
        <dbReference type="Google" id="ProtNLM"/>
    </source>
</evidence>
<reference evidence="2" key="2">
    <citation type="submission" date="2017-06" db="EMBL/GenBank/DDBJ databases">
        <title>The pomegranate genome and the genomics of punicalagin biosynthesis.</title>
        <authorList>
            <person name="Xu C."/>
        </authorList>
    </citation>
    <scope>NUCLEOTIDE SEQUENCE [LARGE SCALE GENOMIC DNA]</scope>
    <source>
        <tissue evidence="2">Fresh leaf</tissue>
    </source>
</reference>
<dbReference type="Proteomes" id="UP000233551">
    <property type="component" value="Unassembled WGS sequence"/>
</dbReference>
<evidence type="ECO:0000256" key="1">
    <source>
        <dbReference type="SAM" id="MobiDB-lite"/>
    </source>
</evidence>
<dbReference type="AlphaFoldDB" id="A0A218XPP2"/>